<sequence length="634" mass="66408">MFGTPAAAPAAAEPQENVKELGSNIKFPDHQRALKRLLEGPKDELQVPNWGVSRRLWDAALCGEWTDCILENDAGTRLQCHTAVICSLSPVLLAHVGEGDAIPEDCAPWLEVERSGGRTRIQMSGVSSGVLTAVMRAAYGMPTRHARKDLRQLQHVAHALGADALEHEAATSLLSGTEAMSTVHAFAHAAAEGDLEGARAHLLAMCKDGTATLASWDVLDLEPELFAALISRDELALEPLANLSPEMQVFEAALRWARNRIGLAPVDERRVVRRMRGRLPNAVASRLLAASSRAVKQASPELESGAAGGTAPASLAAAAAAAADREPEPDAATADDSSSHETVADVLAPVSQGHLVKPPEEHSLAIGRKLARPAPKVEMLAKTLTSSLGLMPPPPKGRSDGNSSAPPPADYGKLLRAQLLPAILPALRLQALSSAELAVEVLPLGVLSRAEVRSLLANAVAMDAGQTPAEVVPVLFSSAPRSGLQLPLLGKSCLSSAVAVVQASLRLIGAPSAVSFEHVIVAVLSQLDRATKVSLASTMWTPYEWTKGLLLGISLPSELRFVATNLVGMALFLPSTKERAAALNGMAELLGPDFAGLLAACKISEGHCKPPLRLAADLGLADELARAAAIADSV</sequence>
<evidence type="ECO:0000313" key="5">
    <source>
        <dbReference type="Proteomes" id="UP000323011"/>
    </source>
</evidence>
<accession>A0A5A8CIS1</accession>
<dbReference type="Gene3D" id="3.30.710.10">
    <property type="entry name" value="Potassium Channel Kv1.1, Chain A"/>
    <property type="match status" value="1"/>
</dbReference>
<feature type="region of interest" description="Disordered" evidence="1">
    <location>
        <begin position="386"/>
        <end position="410"/>
    </location>
</feature>
<organism evidence="2 5">
    <name type="scientific">Cafeteria roenbergensis</name>
    <name type="common">Marine flagellate</name>
    <dbReference type="NCBI Taxonomy" id="33653"/>
    <lineage>
        <taxon>Eukaryota</taxon>
        <taxon>Sar</taxon>
        <taxon>Stramenopiles</taxon>
        <taxon>Bigyra</taxon>
        <taxon>Opalozoa</taxon>
        <taxon>Bicosoecida</taxon>
        <taxon>Cafeteriaceae</taxon>
        <taxon>Cafeteria</taxon>
    </lineage>
</organism>
<dbReference type="Proteomes" id="UP000323011">
    <property type="component" value="Unassembled WGS sequence"/>
</dbReference>
<gene>
    <name evidence="4" type="ORF">FNF28_00048</name>
    <name evidence="2" type="ORF">FNF29_04415</name>
    <name evidence="3" type="ORF">FNF31_00886</name>
</gene>
<comment type="caution">
    <text evidence="2">The sequence shown here is derived from an EMBL/GenBank/DDBJ whole genome shotgun (WGS) entry which is preliminary data.</text>
</comment>
<keyword evidence="5" id="KW-1185">Reference proteome</keyword>
<protein>
    <submittedName>
        <fullName evidence="2">Uncharacterized protein</fullName>
    </submittedName>
</protein>
<dbReference type="EMBL" id="VLTL01000001">
    <property type="protein sequence ID" value="KAA0172365.1"/>
    <property type="molecule type" value="Genomic_DNA"/>
</dbReference>
<name>A0A5A8CIS1_CAFRO</name>
<dbReference type="InterPro" id="IPR011333">
    <property type="entry name" value="SKP1/BTB/POZ_sf"/>
</dbReference>
<evidence type="ECO:0000313" key="6">
    <source>
        <dbReference type="Proteomes" id="UP000324907"/>
    </source>
</evidence>
<evidence type="ECO:0000313" key="7">
    <source>
        <dbReference type="Proteomes" id="UP000325113"/>
    </source>
</evidence>
<reference evidence="5 6" key="1">
    <citation type="submission" date="2019-07" db="EMBL/GenBank/DDBJ databases">
        <title>Genomes of Cafeteria roenbergensis.</title>
        <authorList>
            <person name="Fischer M.G."/>
            <person name="Hackl T."/>
            <person name="Roman M."/>
        </authorList>
    </citation>
    <scope>NUCLEOTIDE SEQUENCE [LARGE SCALE GENOMIC DNA]</scope>
    <source>
        <strain evidence="2 5">BVI</strain>
        <strain evidence="3 7">Cflag</strain>
        <strain evidence="4 6">RCC970-E3</strain>
    </source>
</reference>
<dbReference type="EMBL" id="VLTM01000005">
    <property type="protein sequence ID" value="KAA0167447.1"/>
    <property type="molecule type" value="Genomic_DNA"/>
</dbReference>
<evidence type="ECO:0000313" key="4">
    <source>
        <dbReference type="EMBL" id="KAA0172365.1"/>
    </source>
</evidence>
<dbReference type="AlphaFoldDB" id="A0A5A8CIS1"/>
<evidence type="ECO:0000313" key="3">
    <source>
        <dbReference type="EMBL" id="KAA0167447.1"/>
    </source>
</evidence>
<evidence type="ECO:0000256" key="1">
    <source>
        <dbReference type="SAM" id="MobiDB-lite"/>
    </source>
</evidence>
<evidence type="ECO:0000313" key="2">
    <source>
        <dbReference type="EMBL" id="KAA0151731.1"/>
    </source>
</evidence>
<feature type="region of interest" description="Disordered" evidence="1">
    <location>
        <begin position="317"/>
        <end position="341"/>
    </location>
</feature>
<proteinExistence type="predicted"/>
<dbReference type="EMBL" id="VLTN01000025">
    <property type="protein sequence ID" value="KAA0151731.1"/>
    <property type="molecule type" value="Genomic_DNA"/>
</dbReference>
<dbReference type="Proteomes" id="UP000324907">
    <property type="component" value="Unassembled WGS sequence"/>
</dbReference>
<dbReference type="Proteomes" id="UP000325113">
    <property type="component" value="Unassembled WGS sequence"/>
</dbReference>